<dbReference type="Proteomes" id="UP001056120">
    <property type="component" value="Linkage Group LG26"/>
</dbReference>
<reference evidence="2" key="1">
    <citation type="journal article" date="2022" name="Mol. Ecol. Resour.">
        <title>The genomes of chicory, endive, great burdock and yacon provide insights into Asteraceae palaeo-polyploidization history and plant inulin production.</title>
        <authorList>
            <person name="Fan W."/>
            <person name="Wang S."/>
            <person name="Wang H."/>
            <person name="Wang A."/>
            <person name="Jiang F."/>
            <person name="Liu H."/>
            <person name="Zhao H."/>
            <person name="Xu D."/>
            <person name="Zhang Y."/>
        </authorList>
    </citation>
    <scope>NUCLEOTIDE SEQUENCE [LARGE SCALE GENOMIC DNA]</scope>
    <source>
        <strain evidence="2">cv. Yunnan</strain>
    </source>
</reference>
<comment type="caution">
    <text evidence="1">The sequence shown here is derived from an EMBL/GenBank/DDBJ whole genome shotgun (WGS) entry which is preliminary data.</text>
</comment>
<accession>A0ACB8ZFF1</accession>
<organism evidence="1 2">
    <name type="scientific">Smallanthus sonchifolius</name>
    <dbReference type="NCBI Taxonomy" id="185202"/>
    <lineage>
        <taxon>Eukaryota</taxon>
        <taxon>Viridiplantae</taxon>
        <taxon>Streptophyta</taxon>
        <taxon>Embryophyta</taxon>
        <taxon>Tracheophyta</taxon>
        <taxon>Spermatophyta</taxon>
        <taxon>Magnoliopsida</taxon>
        <taxon>eudicotyledons</taxon>
        <taxon>Gunneridae</taxon>
        <taxon>Pentapetalae</taxon>
        <taxon>asterids</taxon>
        <taxon>campanulids</taxon>
        <taxon>Asterales</taxon>
        <taxon>Asteraceae</taxon>
        <taxon>Asteroideae</taxon>
        <taxon>Heliantheae alliance</taxon>
        <taxon>Millerieae</taxon>
        <taxon>Smallanthus</taxon>
    </lineage>
</organism>
<dbReference type="EMBL" id="CM042043">
    <property type="protein sequence ID" value="KAI3696045.1"/>
    <property type="molecule type" value="Genomic_DNA"/>
</dbReference>
<proteinExistence type="predicted"/>
<evidence type="ECO:0000313" key="2">
    <source>
        <dbReference type="Proteomes" id="UP001056120"/>
    </source>
</evidence>
<sequence length="269" mass="29930">MELQKTTGKSLLKILKFLPKATSSVTFQNPPIFSPAKDKRPSEKTHKSNLGIGFSGPVVSIVPSETRRKIKNDSKYKLVYEPTSPRVSCMGQVKCKHYRKLTGTGKLITNKPTNKFSRTTSYTPARTYITEEDQEKGIKIDPVVEKSKKKSGILSLFRCGSRRMPDATENMSKTALTIPKAPCLKRFSSGRDAFMSFDWTTQVAPLAGETEGEEVAAIPSSAPVMVRNKGVCDKFVRVGGVKLEPRKEINLWKRRTMAQPQPLQVHAAI</sequence>
<evidence type="ECO:0000313" key="1">
    <source>
        <dbReference type="EMBL" id="KAI3696045.1"/>
    </source>
</evidence>
<gene>
    <name evidence="1" type="ORF">L1987_79054</name>
</gene>
<keyword evidence="2" id="KW-1185">Reference proteome</keyword>
<protein>
    <submittedName>
        <fullName evidence="1">Uncharacterized protein</fullName>
    </submittedName>
</protein>
<reference evidence="1 2" key="2">
    <citation type="journal article" date="2022" name="Mol. Ecol. Resour.">
        <title>The genomes of chicory, endive, great burdock and yacon provide insights into Asteraceae paleo-polyploidization history and plant inulin production.</title>
        <authorList>
            <person name="Fan W."/>
            <person name="Wang S."/>
            <person name="Wang H."/>
            <person name="Wang A."/>
            <person name="Jiang F."/>
            <person name="Liu H."/>
            <person name="Zhao H."/>
            <person name="Xu D."/>
            <person name="Zhang Y."/>
        </authorList>
    </citation>
    <scope>NUCLEOTIDE SEQUENCE [LARGE SCALE GENOMIC DNA]</scope>
    <source>
        <strain evidence="2">cv. Yunnan</strain>
        <tissue evidence="1">Leaves</tissue>
    </source>
</reference>
<name>A0ACB8ZFF1_9ASTR</name>